<gene>
    <name evidence="1" type="ORF">DAEQUDRAFT_731328</name>
</gene>
<proteinExistence type="predicted"/>
<dbReference type="AlphaFoldDB" id="A0A165MCV1"/>
<organism evidence="1 2">
    <name type="scientific">Daedalea quercina L-15889</name>
    <dbReference type="NCBI Taxonomy" id="1314783"/>
    <lineage>
        <taxon>Eukaryota</taxon>
        <taxon>Fungi</taxon>
        <taxon>Dikarya</taxon>
        <taxon>Basidiomycota</taxon>
        <taxon>Agaricomycotina</taxon>
        <taxon>Agaricomycetes</taxon>
        <taxon>Polyporales</taxon>
        <taxon>Fomitopsis</taxon>
    </lineage>
</organism>
<evidence type="ECO:0000313" key="1">
    <source>
        <dbReference type="EMBL" id="KZT65514.1"/>
    </source>
</evidence>
<name>A0A165MCV1_9APHY</name>
<evidence type="ECO:0000313" key="2">
    <source>
        <dbReference type="Proteomes" id="UP000076727"/>
    </source>
</evidence>
<protein>
    <submittedName>
        <fullName evidence="1">Uncharacterized protein</fullName>
    </submittedName>
</protein>
<reference evidence="1 2" key="1">
    <citation type="journal article" date="2016" name="Mol. Biol. Evol.">
        <title>Comparative Genomics of Early-Diverging Mushroom-Forming Fungi Provides Insights into the Origins of Lignocellulose Decay Capabilities.</title>
        <authorList>
            <person name="Nagy L.G."/>
            <person name="Riley R."/>
            <person name="Tritt A."/>
            <person name="Adam C."/>
            <person name="Daum C."/>
            <person name="Floudas D."/>
            <person name="Sun H."/>
            <person name="Yadav J.S."/>
            <person name="Pangilinan J."/>
            <person name="Larsson K.H."/>
            <person name="Matsuura K."/>
            <person name="Barry K."/>
            <person name="Labutti K."/>
            <person name="Kuo R."/>
            <person name="Ohm R.A."/>
            <person name="Bhattacharya S.S."/>
            <person name="Shirouzu T."/>
            <person name="Yoshinaga Y."/>
            <person name="Martin F.M."/>
            <person name="Grigoriev I.V."/>
            <person name="Hibbett D.S."/>
        </authorList>
    </citation>
    <scope>NUCLEOTIDE SEQUENCE [LARGE SCALE GENOMIC DNA]</scope>
    <source>
        <strain evidence="1 2">L-15889</strain>
    </source>
</reference>
<dbReference type="OrthoDB" id="3214861at2759"/>
<keyword evidence="2" id="KW-1185">Reference proteome</keyword>
<sequence>MSSSIEVNAEFKVSAFSGTICMALDVFVTDLLCYDLNIRRTGFSGTDSIVAHLVFYIMGRGILLRFLQAIMLATVSAALQHWWSLICISRIWA</sequence>
<dbReference type="Proteomes" id="UP000076727">
    <property type="component" value="Unassembled WGS sequence"/>
</dbReference>
<dbReference type="STRING" id="1314783.A0A165MCV1"/>
<dbReference type="EMBL" id="KV429104">
    <property type="protein sequence ID" value="KZT65514.1"/>
    <property type="molecule type" value="Genomic_DNA"/>
</dbReference>
<accession>A0A165MCV1</accession>